<feature type="domain" description="PPIase FKBP-type" evidence="6">
    <location>
        <begin position="20"/>
        <end position="108"/>
    </location>
</feature>
<gene>
    <name evidence="7" type="ORF">CBOVIS_LOCUS9533</name>
</gene>
<dbReference type="InterPro" id="IPR046357">
    <property type="entry name" value="PPIase_dom_sf"/>
</dbReference>
<keyword evidence="8" id="KW-1185">Reference proteome</keyword>
<dbReference type="EC" id="5.2.1.8" evidence="2 5"/>
<evidence type="ECO:0000256" key="3">
    <source>
        <dbReference type="ARBA" id="ARBA00023110"/>
    </source>
</evidence>
<dbReference type="SUPFAM" id="SSF54534">
    <property type="entry name" value="FKBP-like"/>
    <property type="match status" value="1"/>
</dbReference>
<dbReference type="AlphaFoldDB" id="A0A8S1F0Z3"/>
<sequence>MPVEIDTIKEGDGSTFPKKGQSVTCHYVLTLENGKKVDSSRDRGSPFTFKIGTGQVIKGWDEGLAKMSIGQRAKLTISPDLGYGKNGAPPQIPGNSTLIFDVELLSVK</sequence>
<keyword evidence="4 5" id="KW-0413">Isomerase</keyword>
<dbReference type="PANTHER" id="PTHR10516">
    <property type="entry name" value="PEPTIDYL-PROLYL CIS-TRANS ISOMERASE"/>
    <property type="match status" value="1"/>
</dbReference>
<name>A0A8S1F0Z3_9PELO</name>
<dbReference type="PROSITE" id="PS50059">
    <property type="entry name" value="FKBP_PPIASE"/>
    <property type="match status" value="1"/>
</dbReference>
<dbReference type="Gene3D" id="3.10.50.40">
    <property type="match status" value="1"/>
</dbReference>
<evidence type="ECO:0000313" key="7">
    <source>
        <dbReference type="EMBL" id="CAB3407633.1"/>
    </source>
</evidence>
<dbReference type="Pfam" id="PF00254">
    <property type="entry name" value="FKBP_C"/>
    <property type="match status" value="1"/>
</dbReference>
<evidence type="ECO:0000313" key="8">
    <source>
        <dbReference type="Proteomes" id="UP000494206"/>
    </source>
</evidence>
<reference evidence="7 8" key="1">
    <citation type="submission" date="2020-04" db="EMBL/GenBank/DDBJ databases">
        <authorList>
            <person name="Laetsch R D."/>
            <person name="Stevens L."/>
            <person name="Kumar S."/>
            <person name="Blaxter L. M."/>
        </authorList>
    </citation>
    <scope>NUCLEOTIDE SEQUENCE [LARGE SCALE GENOMIC DNA]</scope>
</reference>
<dbReference type="EMBL" id="CADEPM010000006">
    <property type="protein sequence ID" value="CAB3407633.1"/>
    <property type="molecule type" value="Genomic_DNA"/>
</dbReference>
<evidence type="ECO:0000256" key="4">
    <source>
        <dbReference type="ARBA" id="ARBA00023235"/>
    </source>
</evidence>
<accession>A0A8S1F0Z3</accession>
<comment type="caution">
    <text evidence="7">The sequence shown here is derived from an EMBL/GenBank/DDBJ whole genome shotgun (WGS) entry which is preliminary data.</text>
</comment>
<dbReference type="InterPro" id="IPR001179">
    <property type="entry name" value="PPIase_FKBP_dom"/>
</dbReference>
<evidence type="ECO:0000256" key="5">
    <source>
        <dbReference type="PROSITE-ProRule" id="PRU00277"/>
    </source>
</evidence>
<proteinExistence type="predicted"/>
<dbReference type="GO" id="GO:0033017">
    <property type="term" value="C:sarcoplasmic reticulum membrane"/>
    <property type="evidence" value="ECO:0007669"/>
    <property type="project" value="TreeGrafter"/>
</dbReference>
<dbReference type="PANTHER" id="PTHR10516:SF443">
    <property type="entry name" value="FK506-BINDING PROTEIN 59-RELATED"/>
    <property type="match status" value="1"/>
</dbReference>
<protein>
    <recommendedName>
        <fullName evidence="2 5">peptidylprolyl isomerase</fullName>
        <ecNumber evidence="2 5">5.2.1.8</ecNumber>
    </recommendedName>
</protein>
<comment type="catalytic activity">
    <reaction evidence="1 5">
        <text>[protein]-peptidylproline (omega=180) = [protein]-peptidylproline (omega=0)</text>
        <dbReference type="Rhea" id="RHEA:16237"/>
        <dbReference type="Rhea" id="RHEA-COMP:10747"/>
        <dbReference type="Rhea" id="RHEA-COMP:10748"/>
        <dbReference type="ChEBI" id="CHEBI:83833"/>
        <dbReference type="ChEBI" id="CHEBI:83834"/>
        <dbReference type="EC" id="5.2.1.8"/>
    </reaction>
</comment>
<dbReference type="GO" id="GO:0003755">
    <property type="term" value="F:peptidyl-prolyl cis-trans isomerase activity"/>
    <property type="evidence" value="ECO:0007669"/>
    <property type="project" value="UniProtKB-KW"/>
</dbReference>
<organism evidence="7 8">
    <name type="scientific">Caenorhabditis bovis</name>
    <dbReference type="NCBI Taxonomy" id="2654633"/>
    <lineage>
        <taxon>Eukaryota</taxon>
        <taxon>Metazoa</taxon>
        <taxon>Ecdysozoa</taxon>
        <taxon>Nematoda</taxon>
        <taxon>Chromadorea</taxon>
        <taxon>Rhabditida</taxon>
        <taxon>Rhabditina</taxon>
        <taxon>Rhabditomorpha</taxon>
        <taxon>Rhabditoidea</taxon>
        <taxon>Rhabditidae</taxon>
        <taxon>Peloderinae</taxon>
        <taxon>Caenorhabditis</taxon>
    </lineage>
</organism>
<dbReference type="Proteomes" id="UP000494206">
    <property type="component" value="Unassembled WGS sequence"/>
</dbReference>
<dbReference type="InterPro" id="IPR050689">
    <property type="entry name" value="FKBP-type_PPIase"/>
</dbReference>
<dbReference type="FunFam" id="3.10.50.40:FF:000025">
    <property type="entry name" value="Peptidylprolyl isomerase"/>
    <property type="match status" value="1"/>
</dbReference>
<evidence type="ECO:0000259" key="6">
    <source>
        <dbReference type="PROSITE" id="PS50059"/>
    </source>
</evidence>
<evidence type="ECO:0000256" key="2">
    <source>
        <dbReference type="ARBA" id="ARBA00013194"/>
    </source>
</evidence>
<keyword evidence="3 5" id="KW-0697">Rotamase</keyword>
<evidence type="ECO:0000256" key="1">
    <source>
        <dbReference type="ARBA" id="ARBA00000971"/>
    </source>
</evidence>
<dbReference type="OrthoDB" id="77911at2759"/>